<gene>
    <name evidence="5 6" type="primary">ispH</name>
    <name evidence="6" type="ORF">COV72_04855</name>
</gene>
<sequence length="278" mass="31267">MKINIAKSSGFCFGVRRAINTGLKLARGRHKTYILGDIVHNNYVVKDLEKQGIKKILAIKPINDAALIISAHGAARRIFLRAKSCGYKIVDATCPKVKDIYKIARSLEKNRQIIIIGDLNHEEVKGIAGQLRQCAITVESAHNLPVKKLKNIAKAAVVTQSTQTIENIERIMRRLERIIPDVKLYNTVCRTTMIKQEEIKTLPKENDIVLIIGSPTSANTKRLYEISRAINKKTYWIENSKGIKKSWFRDIKSVGIMAGASTPDIIVQEIVAKIKQMR</sequence>
<dbReference type="EC" id="1.17.7.4" evidence="5"/>
<feature type="binding site" evidence="5">
    <location>
        <position position="261"/>
    </location>
    <ligand>
        <name>dimethylallyl diphosphate</name>
        <dbReference type="ChEBI" id="CHEBI:57623"/>
    </ligand>
</feature>
<dbReference type="Proteomes" id="UP000229641">
    <property type="component" value="Unassembled WGS sequence"/>
</dbReference>
<dbReference type="HAMAP" id="MF_00191">
    <property type="entry name" value="IspH"/>
    <property type="match status" value="1"/>
</dbReference>
<protein>
    <recommendedName>
        <fullName evidence="5">4-hydroxy-3-methylbut-2-enyl diphosphate reductase</fullName>
        <shortName evidence="5">HMBPP reductase</shortName>
        <ecNumber evidence="5">1.17.7.4</ecNumber>
    </recommendedName>
</protein>
<dbReference type="InterPro" id="IPR003451">
    <property type="entry name" value="LytB/IspH"/>
</dbReference>
<feature type="binding site" evidence="5">
    <location>
        <position position="40"/>
    </location>
    <ligand>
        <name>(2E)-4-hydroxy-3-methylbut-2-enyl diphosphate</name>
        <dbReference type="ChEBI" id="CHEBI:128753"/>
    </ligand>
</feature>
<feature type="binding site" evidence="5">
    <location>
        <position position="217"/>
    </location>
    <ligand>
        <name>(2E)-4-hydroxy-3-methylbut-2-enyl diphosphate</name>
        <dbReference type="ChEBI" id="CHEBI:128753"/>
    </ligand>
</feature>
<dbReference type="NCBIfam" id="TIGR00216">
    <property type="entry name" value="ispH_lytB"/>
    <property type="match status" value="1"/>
</dbReference>
<feature type="binding site" evidence="5">
    <location>
        <position position="40"/>
    </location>
    <ligand>
        <name>dimethylallyl diphosphate</name>
        <dbReference type="ChEBI" id="CHEBI:57623"/>
    </ligand>
</feature>
<keyword evidence="4 5" id="KW-0411">Iron-sulfur</keyword>
<feature type="binding site" evidence="5">
    <location>
        <position position="189"/>
    </location>
    <ligand>
        <name>[4Fe-4S] cluster</name>
        <dbReference type="ChEBI" id="CHEBI:49883"/>
    </ligand>
</feature>
<keyword evidence="1 5" id="KW-0004">4Fe-4S</keyword>
<feature type="binding site" evidence="5">
    <location>
        <position position="219"/>
    </location>
    <ligand>
        <name>(2E)-4-hydroxy-3-methylbut-2-enyl diphosphate</name>
        <dbReference type="ChEBI" id="CHEBI:128753"/>
    </ligand>
</feature>
<dbReference type="Pfam" id="PF02401">
    <property type="entry name" value="LYTB"/>
    <property type="match status" value="1"/>
</dbReference>
<comment type="cofactor">
    <cofactor evidence="5">
        <name>[4Fe-4S] cluster</name>
        <dbReference type="ChEBI" id="CHEBI:49883"/>
    </cofactor>
    <text evidence="5">Binds 1 [4Fe-4S] cluster per subunit.</text>
</comment>
<comment type="similarity">
    <text evidence="5">Belongs to the IspH family.</text>
</comment>
<feature type="binding site" evidence="5">
    <location>
        <position position="161"/>
    </location>
    <ligand>
        <name>(2E)-4-hydroxy-3-methylbut-2-enyl diphosphate</name>
        <dbReference type="ChEBI" id="CHEBI:128753"/>
    </ligand>
</feature>
<dbReference type="GO" id="GO:0051539">
    <property type="term" value="F:4 iron, 4 sulfur cluster binding"/>
    <property type="evidence" value="ECO:0007669"/>
    <property type="project" value="UniProtKB-UniRule"/>
</dbReference>
<dbReference type="GO" id="GO:0050992">
    <property type="term" value="P:dimethylallyl diphosphate biosynthetic process"/>
    <property type="evidence" value="ECO:0007669"/>
    <property type="project" value="UniProtKB-UniRule"/>
</dbReference>
<evidence type="ECO:0000313" key="6">
    <source>
        <dbReference type="EMBL" id="PIQ89126.1"/>
    </source>
</evidence>
<keyword evidence="5" id="KW-0560">Oxidoreductase</keyword>
<dbReference type="GO" id="GO:0046872">
    <property type="term" value="F:metal ion binding"/>
    <property type="evidence" value="ECO:0007669"/>
    <property type="project" value="UniProtKB-KW"/>
</dbReference>
<comment type="pathway">
    <text evidence="5">Isoprenoid biosynthesis; dimethylallyl diphosphate biosynthesis; dimethylallyl diphosphate from (2E)-4-hydroxy-3-methylbutenyl diphosphate: step 1/1.</text>
</comment>
<evidence type="ECO:0000256" key="3">
    <source>
        <dbReference type="ARBA" id="ARBA00023004"/>
    </source>
</evidence>
<dbReference type="AlphaFoldDB" id="A0A2H0LXL5"/>
<dbReference type="GO" id="GO:0019288">
    <property type="term" value="P:isopentenyl diphosphate biosynthetic process, methylerythritol 4-phosphate pathway"/>
    <property type="evidence" value="ECO:0007669"/>
    <property type="project" value="UniProtKB-UniRule"/>
</dbReference>
<dbReference type="PANTHER" id="PTHR30426:SF0">
    <property type="entry name" value="4-HYDROXY-3-METHYLBUT-2-ENYL DIPHOSPHATE REDUCTASE"/>
    <property type="match status" value="1"/>
</dbReference>
<feature type="binding site" evidence="5">
    <location>
        <position position="72"/>
    </location>
    <ligand>
        <name>(2E)-4-hydroxy-3-methylbut-2-enyl diphosphate</name>
        <dbReference type="ChEBI" id="CHEBI:128753"/>
    </ligand>
</feature>
<dbReference type="GO" id="GO:0016114">
    <property type="term" value="P:terpenoid biosynthetic process"/>
    <property type="evidence" value="ECO:0007669"/>
    <property type="project" value="UniProtKB-UniRule"/>
</dbReference>
<dbReference type="UniPathway" id="UPA00059">
    <property type="reaction ID" value="UER00105"/>
</dbReference>
<dbReference type="CDD" id="cd13944">
    <property type="entry name" value="lytB_ispH"/>
    <property type="match status" value="1"/>
</dbReference>
<evidence type="ECO:0000256" key="4">
    <source>
        <dbReference type="ARBA" id="ARBA00023014"/>
    </source>
</evidence>
<feature type="binding site" evidence="5">
    <location>
        <position position="72"/>
    </location>
    <ligand>
        <name>isopentenyl diphosphate</name>
        <dbReference type="ChEBI" id="CHEBI:128769"/>
    </ligand>
</feature>
<dbReference type="EMBL" id="PCWA01000073">
    <property type="protein sequence ID" value="PIQ89126.1"/>
    <property type="molecule type" value="Genomic_DNA"/>
</dbReference>
<feature type="binding site" evidence="5">
    <location>
        <position position="12"/>
    </location>
    <ligand>
        <name>[4Fe-4S] cluster</name>
        <dbReference type="ChEBI" id="CHEBI:49883"/>
    </ligand>
</feature>
<comment type="catalytic activity">
    <reaction evidence="5">
        <text>isopentenyl diphosphate + 2 oxidized [2Fe-2S]-[ferredoxin] + H2O = (2E)-4-hydroxy-3-methylbut-2-enyl diphosphate + 2 reduced [2Fe-2S]-[ferredoxin] + 2 H(+)</text>
        <dbReference type="Rhea" id="RHEA:24488"/>
        <dbReference type="Rhea" id="RHEA-COMP:10000"/>
        <dbReference type="Rhea" id="RHEA-COMP:10001"/>
        <dbReference type="ChEBI" id="CHEBI:15377"/>
        <dbReference type="ChEBI" id="CHEBI:15378"/>
        <dbReference type="ChEBI" id="CHEBI:33737"/>
        <dbReference type="ChEBI" id="CHEBI:33738"/>
        <dbReference type="ChEBI" id="CHEBI:128753"/>
        <dbReference type="ChEBI" id="CHEBI:128769"/>
        <dbReference type="EC" id="1.17.7.4"/>
    </reaction>
</comment>
<feature type="binding site" evidence="5">
    <location>
        <position position="217"/>
    </location>
    <ligand>
        <name>isopentenyl diphosphate</name>
        <dbReference type="ChEBI" id="CHEBI:128769"/>
    </ligand>
</feature>
<feature type="binding site" evidence="5">
    <location>
        <position position="219"/>
    </location>
    <ligand>
        <name>dimethylallyl diphosphate</name>
        <dbReference type="ChEBI" id="CHEBI:57623"/>
    </ligand>
</feature>
<evidence type="ECO:0000313" key="7">
    <source>
        <dbReference type="Proteomes" id="UP000229641"/>
    </source>
</evidence>
<feature type="active site" description="Proton donor" evidence="5">
    <location>
        <position position="123"/>
    </location>
</feature>
<comment type="function">
    <text evidence="5">Catalyzes the conversion of 1-hydroxy-2-methyl-2-(E)-butenyl 4-diphosphate (HMBPP) into a mixture of isopentenyl diphosphate (IPP) and dimethylallyl diphosphate (DMAPP). Acts in the terminal step of the DOXP/MEP pathway for isoprenoid precursor biosynthesis.</text>
</comment>
<dbReference type="Gene3D" id="3.40.50.11270">
    <property type="match status" value="1"/>
</dbReference>
<keyword evidence="2 5" id="KW-0479">Metal-binding</keyword>
<feature type="binding site" evidence="5">
    <location>
        <position position="94"/>
    </location>
    <ligand>
        <name>[4Fe-4S] cluster</name>
        <dbReference type="ChEBI" id="CHEBI:49883"/>
    </ligand>
</feature>
<proteinExistence type="inferred from homology"/>
<comment type="caution">
    <text evidence="5">Lacks conserved residue(s) required for the propagation of feature annotation.</text>
</comment>
<dbReference type="UniPathway" id="UPA00056">
    <property type="reaction ID" value="UER00097"/>
</dbReference>
<feature type="binding site" evidence="5">
    <location>
        <position position="121"/>
    </location>
    <ligand>
        <name>isopentenyl diphosphate</name>
        <dbReference type="ChEBI" id="CHEBI:128769"/>
    </ligand>
</feature>
<keyword evidence="5" id="KW-0414">Isoprene biosynthesis</keyword>
<feature type="binding site" evidence="5">
    <location>
        <position position="217"/>
    </location>
    <ligand>
        <name>dimethylallyl diphosphate</name>
        <dbReference type="ChEBI" id="CHEBI:57623"/>
    </ligand>
</feature>
<feature type="binding site" evidence="5">
    <location>
        <position position="261"/>
    </location>
    <ligand>
        <name>(2E)-4-hydroxy-3-methylbut-2-enyl diphosphate</name>
        <dbReference type="ChEBI" id="CHEBI:128753"/>
    </ligand>
</feature>
<comment type="pathway">
    <text evidence="5">Isoprenoid biosynthesis; isopentenyl diphosphate biosynthesis via DXP pathway; isopentenyl diphosphate from 1-deoxy-D-xylulose 5-phosphate: step 6/6.</text>
</comment>
<feature type="binding site" evidence="5">
    <location>
        <position position="121"/>
    </location>
    <ligand>
        <name>(2E)-4-hydroxy-3-methylbut-2-enyl diphosphate</name>
        <dbReference type="ChEBI" id="CHEBI:128753"/>
    </ligand>
</feature>
<feature type="binding site" evidence="5">
    <location>
        <position position="121"/>
    </location>
    <ligand>
        <name>dimethylallyl diphosphate</name>
        <dbReference type="ChEBI" id="CHEBI:57623"/>
    </ligand>
</feature>
<dbReference type="Gene3D" id="3.40.1010.20">
    <property type="entry name" value="4-hydroxy-3-methylbut-2-enyl diphosphate reductase, catalytic domain"/>
    <property type="match status" value="2"/>
</dbReference>
<dbReference type="GO" id="GO:0051745">
    <property type="term" value="F:4-hydroxy-3-methylbut-2-enyl diphosphate reductase activity"/>
    <property type="evidence" value="ECO:0007669"/>
    <property type="project" value="UniProtKB-UniRule"/>
</dbReference>
<feature type="binding site" evidence="5">
    <location>
        <position position="40"/>
    </location>
    <ligand>
        <name>isopentenyl diphosphate</name>
        <dbReference type="ChEBI" id="CHEBI:128769"/>
    </ligand>
</feature>
<comment type="catalytic activity">
    <reaction evidence="5">
        <text>dimethylallyl diphosphate + 2 oxidized [2Fe-2S]-[ferredoxin] + H2O = (2E)-4-hydroxy-3-methylbut-2-enyl diphosphate + 2 reduced [2Fe-2S]-[ferredoxin] + 2 H(+)</text>
        <dbReference type="Rhea" id="RHEA:24825"/>
        <dbReference type="Rhea" id="RHEA-COMP:10000"/>
        <dbReference type="Rhea" id="RHEA-COMP:10001"/>
        <dbReference type="ChEBI" id="CHEBI:15377"/>
        <dbReference type="ChEBI" id="CHEBI:15378"/>
        <dbReference type="ChEBI" id="CHEBI:33737"/>
        <dbReference type="ChEBI" id="CHEBI:33738"/>
        <dbReference type="ChEBI" id="CHEBI:57623"/>
        <dbReference type="ChEBI" id="CHEBI:128753"/>
        <dbReference type="EC" id="1.17.7.4"/>
    </reaction>
</comment>
<evidence type="ECO:0000256" key="2">
    <source>
        <dbReference type="ARBA" id="ARBA00022723"/>
    </source>
</evidence>
<feature type="binding site" evidence="5">
    <location>
        <position position="219"/>
    </location>
    <ligand>
        <name>isopentenyl diphosphate</name>
        <dbReference type="ChEBI" id="CHEBI:128769"/>
    </ligand>
</feature>
<organism evidence="6 7">
    <name type="scientific">Candidatus Ghiorseimicrobium undicola</name>
    <dbReference type="NCBI Taxonomy" id="1974746"/>
    <lineage>
        <taxon>Bacteria</taxon>
        <taxon>Pseudomonadati</taxon>
        <taxon>Candidatus Omnitrophota</taxon>
        <taxon>Candidatus Ghiorseimicrobium</taxon>
    </lineage>
</organism>
<evidence type="ECO:0000256" key="5">
    <source>
        <dbReference type="HAMAP-Rule" id="MF_00191"/>
    </source>
</evidence>
<feature type="binding site" evidence="5">
    <location>
        <position position="72"/>
    </location>
    <ligand>
        <name>dimethylallyl diphosphate</name>
        <dbReference type="ChEBI" id="CHEBI:57623"/>
    </ligand>
</feature>
<accession>A0A2H0LXL5</accession>
<name>A0A2H0LXL5_9BACT</name>
<feature type="binding site" evidence="5">
    <location>
        <position position="261"/>
    </location>
    <ligand>
        <name>isopentenyl diphosphate</name>
        <dbReference type="ChEBI" id="CHEBI:128769"/>
    </ligand>
</feature>
<keyword evidence="3 5" id="KW-0408">Iron</keyword>
<reference evidence="6 7" key="1">
    <citation type="submission" date="2017-09" db="EMBL/GenBank/DDBJ databases">
        <title>Depth-based differentiation of microbial function through sediment-hosted aquifers and enrichment of novel symbionts in the deep terrestrial subsurface.</title>
        <authorList>
            <person name="Probst A.J."/>
            <person name="Ladd B."/>
            <person name="Jarett J.K."/>
            <person name="Geller-Mcgrath D.E."/>
            <person name="Sieber C.M."/>
            <person name="Emerson J.B."/>
            <person name="Anantharaman K."/>
            <person name="Thomas B.C."/>
            <person name="Malmstrom R."/>
            <person name="Stieglmeier M."/>
            <person name="Klingl A."/>
            <person name="Woyke T."/>
            <person name="Ryan C.M."/>
            <person name="Banfield J.F."/>
        </authorList>
    </citation>
    <scope>NUCLEOTIDE SEQUENCE [LARGE SCALE GENOMIC DNA]</scope>
    <source>
        <strain evidence="6">CG11_big_fil_rev_8_21_14_0_20_42_13</strain>
    </source>
</reference>
<dbReference type="PANTHER" id="PTHR30426">
    <property type="entry name" value="4-HYDROXY-3-METHYLBUT-2-ENYL DIPHOSPHATE REDUCTASE"/>
    <property type="match status" value="1"/>
</dbReference>
<evidence type="ECO:0000256" key="1">
    <source>
        <dbReference type="ARBA" id="ARBA00022485"/>
    </source>
</evidence>
<comment type="caution">
    <text evidence="6">The sequence shown here is derived from an EMBL/GenBank/DDBJ whole genome shotgun (WGS) entry which is preliminary data.</text>
</comment>